<dbReference type="SUPFAM" id="SSF52540">
    <property type="entry name" value="P-loop containing nucleoside triphosphate hydrolases"/>
    <property type="match status" value="1"/>
</dbReference>
<dbReference type="InterPro" id="IPR027417">
    <property type="entry name" value="P-loop_NTPase"/>
</dbReference>
<dbReference type="STRING" id="930991.A0A0D0DEW1"/>
<gene>
    <name evidence="2" type="ORF">PAXRUDRAFT_161211</name>
</gene>
<dbReference type="PANTHER" id="PTHR22796">
    <property type="entry name" value="URG4-RELATED"/>
    <property type="match status" value="1"/>
</dbReference>
<keyword evidence="3" id="KW-1185">Reference proteome</keyword>
<dbReference type="EMBL" id="KN826271">
    <property type="protein sequence ID" value="KIK79479.1"/>
    <property type="molecule type" value="Genomic_DNA"/>
</dbReference>
<dbReference type="Pfam" id="PF02263">
    <property type="entry name" value="GBP"/>
    <property type="match status" value="1"/>
</dbReference>
<dbReference type="GO" id="GO:0005525">
    <property type="term" value="F:GTP binding"/>
    <property type="evidence" value="ECO:0007669"/>
    <property type="project" value="InterPro"/>
</dbReference>
<sequence length="1426" mass="161048">MAEQPQSERDICLSIPGMYRILDLISERGTSGLVDKVIIAQDSLKDFVNELCPGAYASVTKVDFKALDKCGVKPVGIYGSKEEIVRFLLSFGVVDDAMAAILVDSTADSSVAKSMLRSGLYIIRNSRTPDAIENIFVVYWPEESTWNDDASPPVCRNRVTFMRYLTKICDQVIALISEEHAKAIVWSNPVNDDNFTDEDEDEDDTDRLFTFEVAKTNEQEEGVSVRPGFKCTSDQIIVPEPHPDSKMEPEFFKPRLVHGETRQGFMTARYLPGKRSVKGLHDYRMNSFQLQDALYAFYVTNCLSFTKRWICRENESLQIAETIGPKLLHQLFQLGLGKRFPEEGDLWAKEMGVIKLAYQKQMEDQKKMLDDALTKYHPRIAENLTEELRRYSCETISNADFRKLKGKILDVLHISRKMENLTQLQLAALVFSALNESKKNFQSTLASILHEVSLPVKASLLSKPTSVEMRNAEKLLRDGSNESALLTDEDFISDLENISRTVPTLGEALTAAKDMAQKHLGAIVEKVYKSLLKTTHRIQREDYRSQAKVEADRRNDQDIRDLSVSFVRNINLLSQSSTSPYARSKLSTLIFRPFGLVYNGHSDPLTYAITGRRELLKEATLLFTIHLMHLTTQDQHELRLDPTTVPNPRFRESYSFQLPLGFSVSHAQLLEGDRLLLALVDRNANLHLFLDHLNSIENSIERERGKMLHRDKIGEEFLLAFDESQRMLAVVGVYSSPDGSCFLAAIPDGATTRITAYHWSTFGSNEGIPLSIEDWGGEDDLVLTSLARRSAVHLMRLDLSSQACSSIALDITRKVTEFMFKQKAGRGGLSGDARFTAHNCVMDCHAEVWTRFPVLPAVQRATISSTNRCRRSVLFVTDRDHNQYSAHFADMADTFERTSKKPTGDRLSTLCVSAATFERFAADFGHGREWTASLFKAGEWVVDMLCLIPIHLALARDNRFLPLKDGVYSPEVEKSLLGAEINRIVDSLSFGWYESIFQSYMADKPVRVVSSMGEQSVGKSFALNHLVDTSFAGSAMRTTEGVWMSVTPTKEALIVALDFEGVHSIERSAQEDTLLVLFNTAISNLVLFRNNFALSRDITGLFQSFQSSSAVLDPMANPALFQSTLVIIIKDVIDSDKAEIAREFSLKFQQIVEEEQDANFISRLHGGKLNIIPWPVIESRDFYKLFGTLKRRLDQQEVTHKAAGEFLHLMKTLMAKLKANDWGALSQTMASHRAQLLLTLLPTALAFGLQDVEPEVEPLKNLDTDMPIDLPDTEARFFVANVEQLQNENGEELLDALLTGWVNFDSRQFVPDTEWAEELSQYLEDLVDMRINHVRAWVRSNLTRFQASQASILELQRVVESAIIDLKSTVQLCRMQCSACQLLCIQNRLHDGPHDCQTEHRCTQTCEFCEELEIPEEQEAKKCLMG</sequence>
<organism evidence="2 3">
    <name type="scientific">Paxillus rubicundulus Ve08.2h10</name>
    <dbReference type="NCBI Taxonomy" id="930991"/>
    <lineage>
        <taxon>Eukaryota</taxon>
        <taxon>Fungi</taxon>
        <taxon>Dikarya</taxon>
        <taxon>Basidiomycota</taxon>
        <taxon>Agaricomycotina</taxon>
        <taxon>Agaricomycetes</taxon>
        <taxon>Agaricomycetidae</taxon>
        <taxon>Boletales</taxon>
        <taxon>Paxilineae</taxon>
        <taxon>Paxillaceae</taxon>
        <taxon>Paxillus</taxon>
    </lineage>
</organism>
<accession>A0A0D0DEW1</accession>
<dbReference type="Proteomes" id="UP000054538">
    <property type="component" value="Unassembled WGS sequence"/>
</dbReference>
<name>A0A0D0DEW1_9AGAM</name>
<dbReference type="HOGENOM" id="CLU_000401_1_0_1"/>
<protein>
    <recommendedName>
        <fullName evidence="1">Guanylate-binding protein N-terminal domain-containing protein</fullName>
    </recommendedName>
</protein>
<feature type="domain" description="Guanylate-binding protein N-terminal" evidence="1">
    <location>
        <begin position="1001"/>
        <end position="1076"/>
    </location>
</feature>
<dbReference type="PANTHER" id="PTHR22796:SF1">
    <property type="entry name" value="VWFA DOMAIN-CONTAINING PROTEIN"/>
    <property type="match status" value="1"/>
</dbReference>
<evidence type="ECO:0000313" key="2">
    <source>
        <dbReference type="EMBL" id="KIK79479.1"/>
    </source>
</evidence>
<proteinExistence type="predicted"/>
<evidence type="ECO:0000313" key="3">
    <source>
        <dbReference type="Proteomes" id="UP000054538"/>
    </source>
</evidence>
<dbReference type="GO" id="GO:0003924">
    <property type="term" value="F:GTPase activity"/>
    <property type="evidence" value="ECO:0007669"/>
    <property type="project" value="InterPro"/>
</dbReference>
<reference evidence="3" key="2">
    <citation type="submission" date="2015-01" db="EMBL/GenBank/DDBJ databases">
        <title>Evolutionary Origins and Diversification of the Mycorrhizal Mutualists.</title>
        <authorList>
            <consortium name="DOE Joint Genome Institute"/>
            <consortium name="Mycorrhizal Genomics Consortium"/>
            <person name="Kohler A."/>
            <person name="Kuo A."/>
            <person name="Nagy L.G."/>
            <person name="Floudas D."/>
            <person name="Copeland A."/>
            <person name="Barry K.W."/>
            <person name="Cichocki N."/>
            <person name="Veneault-Fourrey C."/>
            <person name="LaButti K."/>
            <person name="Lindquist E.A."/>
            <person name="Lipzen A."/>
            <person name="Lundell T."/>
            <person name="Morin E."/>
            <person name="Murat C."/>
            <person name="Riley R."/>
            <person name="Ohm R."/>
            <person name="Sun H."/>
            <person name="Tunlid A."/>
            <person name="Henrissat B."/>
            <person name="Grigoriev I.V."/>
            <person name="Hibbett D.S."/>
            <person name="Martin F."/>
        </authorList>
    </citation>
    <scope>NUCLEOTIDE SEQUENCE [LARGE SCALE GENOMIC DNA]</scope>
    <source>
        <strain evidence="3">Ve08.2h10</strain>
    </source>
</reference>
<evidence type="ECO:0000259" key="1">
    <source>
        <dbReference type="Pfam" id="PF02263"/>
    </source>
</evidence>
<dbReference type="OrthoDB" id="2343366at2759"/>
<reference evidence="2 3" key="1">
    <citation type="submission" date="2014-04" db="EMBL/GenBank/DDBJ databases">
        <authorList>
            <consortium name="DOE Joint Genome Institute"/>
            <person name="Kuo A."/>
            <person name="Kohler A."/>
            <person name="Jargeat P."/>
            <person name="Nagy L.G."/>
            <person name="Floudas D."/>
            <person name="Copeland A."/>
            <person name="Barry K.W."/>
            <person name="Cichocki N."/>
            <person name="Veneault-Fourrey C."/>
            <person name="LaButti K."/>
            <person name="Lindquist E.A."/>
            <person name="Lipzen A."/>
            <person name="Lundell T."/>
            <person name="Morin E."/>
            <person name="Murat C."/>
            <person name="Sun H."/>
            <person name="Tunlid A."/>
            <person name="Henrissat B."/>
            <person name="Grigoriev I.V."/>
            <person name="Hibbett D.S."/>
            <person name="Martin F."/>
            <person name="Nordberg H.P."/>
            <person name="Cantor M.N."/>
            <person name="Hua S.X."/>
        </authorList>
    </citation>
    <scope>NUCLEOTIDE SEQUENCE [LARGE SCALE GENOMIC DNA]</scope>
    <source>
        <strain evidence="2 3">Ve08.2h10</strain>
    </source>
</reference>
<dbReference type="InterPro" id="IPR015894">
    <property type="entry name" value="Guanylate-bd_N"/>
</dbReference>
<dbReference type="InParanoid" id="A0A0D0DEW1"/>
<dbReference type="Gene3D" id="3.40.50.300">
    <property type="entry name" value="P-loop containing nucleotide triphosphate hydrolases"/>
    <property type="match status" value="1"/>
</dbReference>